<dbReference type="PANTHER" id="PTHR34556:SF2">
    <property type="entry name" value="PROTEIN TAB2 HOMOLOG, CHLOROPLASTIC"/>
    <property type="match status" value="1"/>
</dbReference>
<dbReference type="InterPro" id="IPR046761">
    <property type="entry name" value="Tab2-like_C"/>
</dbReference>
<dbReference type="Proteomes" id="UP001163152">
    <property type="component" value="Chromosome"/>
</dbReference>
<evidence type="ECO:0000313" key="4">
    <source>
        <dbReference type="Proteomes" id="UP001163152"/>
    </source>
</evidence>
<dbReference type="KEGG" id="tsin:OXH18_05335"/>
<dbReference type="Pfam" id="PF06485">
    <property type="entry name" value="Tab2-like_N"/>
    <property type="match status" value="1"/>
</dbReference>
<feature type="domain" description="RNA-binding protein Tab2/Atab2 C-terminal" evidence="2">
    <location>
        <begin position="120"/>
        <end position="275"/>
    </location>
</feature>
<evidence type="ECO:0000259" key="2">
    <source>
        <dbReference type="Pfam" id="PF20429"/>
    </source>
</evidence>
<protein>
    <submittedName>
        <fullName evidence="3">Tab2/Atab2 family RNA-binding protein</fullName>
    </submittedName>
</protein>
<proteinExistence type="predicted"/>
<dbReference type="Pfam" id="PF20429">
    <property type="entry name" value="Tab2-like_C"/>
    <property type="match status" value="1"/>
</dbReference>
<evidence type="ECO:0000259" key="1">
    <source>
        <dbReference type="Pfam" id="PF06485"/>
    </source>
</evidence>
<name>A0A9E9CBX5_9CYAN</name>
<keyword evidence="4" id="KW-1185">Reference proteome</keyword>
<evidence type="ECO:0000313" key="3">
    <source>
        <dbReference type="EMBL" id="WAL61415.1"/>
    </source>
</evidence>
<dbReference type="AlphaFoldDB" id="A0A9E9CBX5"/>
<dbReference type="InterPro" id="IPR046760">
    <property type="entry name" value="Tab2-like_N"/>
</dbReference>
<dbReference type="GO" id="GO:0003723">
    <property type="term" value="F:RNA binding"/>
    <property type="evidence" value="ECO:0007669"/>
    <property type="project" value="InterPro"/>
</dbReference>
<dbReference type="RefSeq" id="WP_268611369.1">
    <property type="nucleotide sequence ID" value="NZ_CP113797.1"/>
</dbReference>
<organism evidence="3 4">
    <name type="scientific">Thermocoleostomius sinensis A174</name>
    <dbReference type="NCBI Taxonomy" id="2016057"/>
    <lineage>
        <taxon>Bacteria</taxon>
        <taxon>Bacillati</taxon>
        <taxon>Cyanobacteriota</taxon>
        <taxon>Cyanophyceae</taxon>
        <taxon>Oculatellales</taxon>
        <taxon>Oculatellaceae</taxon>
        <taxon>Thermocoleostomius</taxon>
    </lineage>
</organism>
<feature type="domain" description="RNA-binding protein Tab2-like N-terminal" evidence="1">
    <location>
        <begin position="3"/>
        <end position="104"/>
    </location>
</feature>
<gene>
    <name evidence="3" type="ORF">OXH18_05335</name>
</gene>
<sequence>MNLWQADFYRRPLQDEAGNPLWELVVCAADRSFTASAYCPQPEANSAWIAQQLQRWIETEGTPDRIQVFRPQSVSLLQAACQPLGIAVEPTRRTPVLKQQLQARVQEYRTLPNYTGQPYEPVQLEQPPPVPLPENLWGNQWRFAAIEAPELQRFQHRPIPILEMPEVFLPLKLQLPSTALIPGVVIDGGRRSMPLAQWIQRSKPVALNYIPGQPDGLILEAGLVERWILTTFEDPEVITAARTFQQRQHTAKGLHFLLVQPDDSGMTYSGFWLLQKEF</sequence>
<dbReference type="EMBL" id="CP113797">
    <property type="protein sequence ID" value="WAL61415.1"/>
    <property type="molecule type" value="Genomic_DNA"/>
</dbReference>
<reference evidence="3" key="1">
    <citation type="submission" date="2022-12" db="EMBL/GenBank/DDBJ databases">
        <title>Polyphasic identification of a Novel Hot-Spring Cyanobacterium Ocullathermofonsia sinensis gen nov. sp. nov. and Genomic Insights on its Adaptations to the Thermal Habitat.</title>
        <authorList>
            <person name="Daroch M."/>
            <person name="Tang J."/>
            <person name="Jiang Y."/>
        </authorList>
    </citation>
    <scope>NUCLEOTIDE SEQUENCE</scope>
    <source>
        <strain evidence="3">PKUAC-SCTA174</strain>
    </source>
</reference>
<dbReference type="PANTHER" id="PTHR34556">
    <property type="match status" value="1"/>
</dbReference>
<accession>A0A9E9CBX5</accession>
<dbReference type="InterPro" id="IPR009472">
    <property type="entry name" value="Tab2-like"/>
</dbReference>